<proteinExistence type="predicted"/>
<dbReference type="Proteomes" id="UP000588647">
    <property type="component" value="Unassembled WGS sequence"/>
</dbReference>
<dbReference type="AlphaFoldDB" id="A0A7W6MPW8"/>
<comment type="caution">
    <text evidence="1">The sequence shown here is derived from an EMBL/GenBank/DDBJ whole genome shotgun (WGS) entry which is preliminary data.</text>
</comment>
<organism evidence="1 2">
    <name type="scientific">Aurantimonas endophytica</name>
    <dbReference type="NCBI Taxonomy" id="1522175"/>
    <lineage>
        <taxon>Bacteria</taxon>
        <taxon>Pseudomonadati</taxon>
        <taxon>Pseudomonadota</taxon>
        <taxon>Alphaproteobacteria</taxon>
        <taxon>Hyphomicrobiales</taxon>
        <taxon>Aurantimonadaceae</taxon>
        <taxon>Aurantimonas</taxon>
    </lineage>
</organism>
<gene>
    <name evidence="1" type="ORF">GGR03_002415</name>
</gene>
<keyword evidence="1" id="KW-0560">Oxidoreductase</keyword>
<sequence length="372" mass="38022">MGHAWIDGRPVSVPEAVAAAAALIGGSRLPVVTGLATDVAGIRAALGLARIAGAVIDHQASAAIYPAITAIRDSGMMIGAPAEIRRRADRVLIVGDAFAQSPDLPDFLFDHEPDLGRETRGKREIRWLGAPEGGADIPRASVEPIACPAEGIADALSMIRAAVAGHRFGEGPITGEQAAAIAAWVKGAGFGCAIFAVAEMDELAIEMLSGLVFDLNAETRFTSLPLFGPEQAFGAALVATWTTGFPLRVGFGRGFADHDPDLYDAGHLIASGEADLAVHVAGLAGAASPEPEWSGRLPVIAIGEGSAAWTNPPRIRFDAGMAGRDHDGVLHNERFGGFVPFAATETGAQPPAADVLAAIAAALGNATTGAAA</sequence>
<dbReference type="EC" id="1.2.7.12" evidence="1"/>
<keyword evidence="2" id="KW-1185">Reference proteome</keyword>
<evidence type="ECO:0000313" key="1">
    <source>
        <dbReference type="EMBL" id="MBB4003334.1"/>
    </source>
</evidence>
<dbReference type="EMBL" id="JACIEM010000003">
    <property type="protein sequence ID" value="MBB4003334.1"/>
    <property type="molecule type" value="Genomic_DNA"/>
</dbReference>
<reference evidence="1 2" key="1">
    <citation type="submission" date="2020-08" db="EMBL/GenBank/DDBJ databases">
        <title>Genomic Encyclopedia of Type Strains, Phase IV (KMG-IV): sequencing the most valuable type-strain genomes for metagenomic binning, comparative biology and taxonomic classification.</title>
        <authorList>
            <person name="Goeker M."/>
        </authorList>
    </citation>
    <scope>NUCLEOTIDE SEQUENCE [LARGE SCALE GENOMIC DNA]</scope>
    <source>
        <strain evidence="1 2">DSM 103570</strain>
    </source>
</reference>
<accession>A0A7W6MPW8</accession>
<protein>
    <submittedName>
        <fullName evidence="1">Formylmethanofuran dehydrogenase subunit B</fullName>
        <ecNumber evidence="1">1.2.7.12</ecNumber>
    </submittedName>
</protein>
<evidence type="ECO:0000313" key="2">
    <source>
        <dbReference type="Proteomes" id="UP000588647"/>
    </source>
</evidence>
<dbReference type="RefSeq" id="WP_183208290.1">
    <property type="nucleotide sequence ID" value="NZ_JAAAMM010000003.1"/>
</dbReference>
<dbReference type="GO" id="GO:0018493">
    <property type="term" value="F:formylmethanofuran dehydrogenase activity"/>
    <property type="evidence" value="ECO:0007669"/>
    <property type="project" value="UniProtKB-EC"/>
</dbReference>
<name>A0A7W6MPW8_9HYPH</name>